<protein>
    <submittedName>
        <fullName evidence="2">Uncharacterized protein</fullName>
    </submittedName>
</protein>
<gene>
    <name evidence="1" type="ORF">SGQ18_13740</name>
    <name evidence="2" type="ORF">SGQ44_17840</name>
</gene>
<keyword evidence="4" id="KW-1185">Reference proteome</keyword>
<dbReference type="Proteomes" id="UP001270053">
    <property type="component" value="Unassembled WGS sequence"/>
</dbReference>
<dbReference type="EMBL" id="JAWXVH010000015">
    <property type="protein sequence ID" value="MDX6187623.1"/>
    <property type="molecule type" value="Genomic_DNA"/>
</dbReference>
<name>A0AAJ2SAF6_9FLAO</name>
<dbReference type="Proteomes" id="UP001278738">
    <property type="component" value="Unassembled WGS sequence"/>
</dbReference>
<reference evidence="2 4" key="1">
    <citation type="submission" date="2023-11" db="EMBL/GenBank/DDBJ databases">
        <title>Unpublished Manusciprt.</title>
        <authorList>
            <person name="Saticioglu I.B."/>
            <person name="Ay H."/>
            <person name="Ajmi N."/>
            <person name="Altun S."/>
            <person name="Duman M."/>
        </authorList>
    </citation>
    <scope>NUCLEOTIDE SEQUENCE</scope>
    <source>
        <strain evidence="1 4">Fl-33</strain>
        <strain evidence="2">Fl-77</strain>
    </source>
</reference>
<evidence type="ECO:0000313" key="3">
    <source>
        <dbReference type="Proteomes" id="UP001270053"/>
    </source>
</evidence>
<dbReference type="AlphaFoldDB" id="A0AAJ2SAF6"/>
<proteinExistence type="predicted"/>
<evidence type="ECO:0000313" key="1">
    <source>
        <dbReference type="EMBL" id="MDX6183225.1"/>
    </source>
</evidence>
<dbReference type="RefSeq" id="WP_229976205.1">
    <property type="nucleotide sequence ID" value="NZ_CP087133.1"/>
</dbReference>
<accession>A0AAJ2SAF6</accession>
<organism evidence="2 3">
    <name type="scientific">Flavobacterium flavipigmentatum</name>
    <dbReference type="NCBI Taxonomy" id="2893884"/>
    <lineage>
        <taxon>Bacteria</taxon>
        <taxon>Pseudomonadati</taxon>
        <taxon>Bacteroidota</taxon>
        <taxon>Flavobacteriia</taxon>
        <taxon>Flavobacteriales</taxon>
        <taxon>Flavobacteriaceae</taxon>
        <taxon>Flavobacterium</taxon>
    </lineage>
</organism>
<sequence>MKYIFYIAVCSCLLFSFCNNQSKNKSKFIIAFVQDKYKDKLSEVENGMDNTDSLAGDGSSVMNFIGIFPESNDTIIIYKLKEDLKEKPEKFSFWSKKSNKELITFFSSEGDLVKVTFAKQNTIIVNNDIYTVNNQYYVFLKQKIFNEKSILDLAFFLKDGYGDYSQTLETLNKNWRNQKENPTHRIIKAKIKNKNYQTDNQFFNYNFIYNYNENGILENILGENSFNKKFVKENNKYIIYNVDRSINERALDNEYLYKNKKTLFDSVIGTREIFSNATMYNYVKYQSKLKFSISDQKPKNVDEILEILVLNQKDLH</sequence>
<evidence type="ECO:0000313" key="4">
    <source>
        <dbReference type="Proteomes" id="UP001278738"/>
    </source>
</evidence>
<dbReference type="EMBL" id="JAWXVG010000006">
    <property type="protein sequence ID" value="MDX6183225.1"/>
    <property type="molecule type" value="Genomic_DNA"/>
</dbReference>
<evidence type="ECO:0000313" key="2">
    <source>
        <dbReference type="EMBL" id="MDX6187623.1"/>
    </source>
</evidence>
<comment type="caution">
    <text evidence="2">The sequence shown here is derived from an EMBL/GenBank/DDBJ whole genome shotgun (WGS) entry which is preliminary data.</text>
</comment>